<protein>
    <recommendedName>
        <fullName evidence="5">Collagen alpha-1(VIII) chain</fullName>
    </recommendedName>
</protein>
<keyword evidence="4" id="KW-1185">Reference proteome</keyword>
<evidence type="ECO:0000313" key="3">
    <source>
        <dbReference type="EMBL" id="TWW65328.1"/>
    </source>
</evidence>
<dbReference type="AlphaFoldDB" id="A0A5C6NEM0"/>
<gene>
    <name evidence="3" type="ORF">D4764_21G0002280</name>
</gene>
<feature type="region of interest" description="Disordered" evidence="1">
    <location>
        <begin position="49"/>
        <end position="103"/>
    </location>
</feature>
<feature type="compositionally biased region" description="Low complexity" evidence="1">
    <location>
        <begin position="83"/>
        <end position="93"/>
    </location>
</feature>
<evidence type="ECO:0000256" key="2">
    <source>
        <dbReference type="SAM" id="SignalP"/>
    </source>
</evidence>
<reference evidence="3 4" key="1">
    <citation type="submission" date="2019-04" db="EMBL/GenBank/DDBJ databases">
        <title>Chromosome genome assembly for Takifugu flavidus.</title>
        <authorList>
            <person name="Xiao S."/>
        </authorList>
    </citation>
    <scope>NUCLEOTIDE SEQUENCE [LARGE SCALE GENOMIC DNA]</scope>
    <source>
        <strain evidence="3">HTHZ2018</strain>
        <tissue evidence="3">Muscle</tissue>
    </source>
</reference>
<feature type="chain" id="PRO_5022911809" description="Collagen alpha-1(VIII) chain" evidence="2">
    <location>
        <begin position="19"/>
        <end position="149"/>
    </location>
</feature>
<feature type="signal peptide" evidence="2">
    <location>
        <begin position="1"/>
        <end position="18"/>
    </location>
</feature>
<comment type="caution">
    <text evidence="3">The sequence shown here is derived from an EMBL/GenBank/DDBJ whole genome shotgun (WGS) entry which is preliminary data.</text>
</comment>
<keyword evidence="2" id="KW-0732">Signal</keyword>
<accession>A0A5C6NEM0</accession>
<sequence length="149" mass="15880">MLLAPVCMLLMLGAQVFAGGYPPIPHMKYMQPMMKGPIGPPFREGKGHYVGPQGKPGLGKPGLNGQQGPPGPPGFPGMGKPGLPGLPGKIGPKGMQGSNGEVNQDQRGCLDYQVLKVTMDFQEIKDNLENLGPQVYKDFQGQLELENLV</sequence>
<evidence type="ECO:0000256" key="1">
    <source>
        <dbReference type="SAM" id="MobiDB-lite"/>
    </source>
</evidence>
<evidence type="ECO:0008006" key="5">
    <source>
        <dbReference type="Google" id="ProtNLM"/>
    </source>
</evidence>
<name>A0A5C6NEM0_9TELE</name>
<evidence type="ECO:0000313" key="4">
    <source>
        <dbReference type="Proteomes" id="UP000324091"/>
    </source>
</evidence>
<dbReference type="EMBL" id="RHFK02000014">
    <property type="protein sequence ID" value="TWW65328.1"/>
    <property type="molecule type" value="Genomic_DNA"/>
</dbReference>
<dbReference type="Proteomes" id="UP000324091">
    <property type="component" value="Chromosome 21"/>
</dbReference>
<proteinExistence type="predicted"/>
<organism evidence="3 4">
    <name type="scientific">Takifugu flavidus</name>
    <name type="common">sansaifugu</name>
    <dbReference type="NCBI Taxonomy" id="433684"/>
    <lineage>
        <taxon>Eukaryota</taxon>
        <taxon>Metazoa</taxon>
        <taxon>Chordata</taxon>
        <taxon>Craniata</taxon>
        <taxon>Vertebrata</taxon>
        <taxon>Euteleostomi</taxon>
        <taxon>Actinopterygii</taxon>
        <taxon>Neopterygii</taxon>
        <taxon>Teleostei</taxon>
        <taxon>Neoteleostei</taxon>
        <taxon>Acanthomorphata</taxon>
        <taxon>Eupercaria</taxon>
        <taxon>Tetraodontiformes</taxon>
        <taxon>Tetradontoidea</taxon>
        <taxon>Tetraodontidae</taxon>
        <taxon>Takifugu</taxon>
    </lineage>
</organism>